<reference evidence="1 2" key="1">
    <citation type="journal article" date="2018" name="Front. Plant Sci.">
        <title>Red Clover (Trifolium pratense) and Zigzag Clover (T. medium) - A Picture of Genomic Similarities and Differences.</title>
        <authorList>
            <person name="Dluhosova J."/>
            <person name="Istvanek J."/>
            <person name="Nedelnik J."/>
            <person name="Repkova J."/>
        </authorList>
    </citation>
    <scope>NUCLEOTIDE SEQUENCE [LARGE SCALE GENOMIC DNA]</scope>
    <source>
        <strain evidence="2">cv. 10/8</strain>
        <tissue evidence="1">Leaf</tissue>
    </source>
</reference>
<name>A0A392TM16_9FABA</name>
<organism evidence="1 2">
    <name type="scientific">Trifolium medium</name>
    <dbReference type="NCBI Taxonomy" id="97028"/>
    <lineage>
        <taxon>Eukaryota</taxon>
        <taxon>Viridiplantae</taxon>
        <taxon>Streptophyta</taxon>
        <taxon>Embryophyta</taxon>
        <taxon>Tracheophyta</taxon>
        <taxon>Spermatophyta</taxon>
        <taxon>Magnoliopsida</taxon>
        <taxon>eudicotyledons</taxon>
        <taxon>Gunneridae</taxon>
        <taxon>Pentapetalae</taxon>
        <taxon>rosids</taxon>
        <taxon>fabids</taxon>
        <taxon>Fabales</taxon>
        <taxon>Fabaceae</taxon>
        <taxon>Papilionoideae</taxon>
        <taxon>50 kb inversion clade</taxon>
        <taxon>NPAAA clade</taxon>
        <taxon>Hologalegina</taxon>
        <taxon>IRL clade</taxon>
        <taxon>Trifolieae</taxon>
        <taxon>Trifolium</taxon>
    </lineage>
</organism>
<protein>
    <submittedName>
        <fullName evidence="1">Uncharacterized protein</fullName>
    </submittedName>
</protein>
<sequence>GALYVGDLALEYPLVGAQVSFRDPSLDLLCRYPLSPILLVPP</sequence>
<proteinExistence type="predicted"/>
<dbReference type="EMBL" id="LXQA010615118">
    <property type="protein sequence ID" value="MCI62219.1"/>
    <property type="molecule type" value="Genomic_DNA"/>
</dbReference>
<dbReference type="Proteomes" id="UP000265520">
    <property type="component" value="Unassembled WGS sequence"/>
</dbReference>
<evidence type="ECO:0000313" key="2">
    <source>
        <dbReference type="Proteomes" id="UP000265520"/>
    </source>
</evidence>
<keyword evidence="2" id="KW-1185">Reference proteome</keyword>
<dbReference type="AlphaFoldDB" id="A0A392TM16"/>
<accession>A0A392TM16</accession>
<comment type="caution">
    <text evidence="1">The sequence shown here is derived from an EMBL/GenBank/DDBJ whole genome shotgun (WGS) entry which is preliminary data.</text>
</comment>
<evidence type="ECO:0000313" key="1">
    <source>
        <dbReference type="EMBL" id="MCI62219.1"/>
    </source>
</evidence>
<feature type="non-terminal residue" evidence="1">
    <location>
        <position position="1"/>
    </location>
</feature>